<organism evidence="2 3">
    <name type="scientific">Ochrobactrum quorumnocens</name>
    <dbReference type="NCBI Taxonomy" id="271865"/>
    <lineage>
        <taxon>Bacteria</taxon>
        <taxon>Pseudomonadati</taxon>
        <taxon>Pseudomonadota</taxon>
        <taxon>Alphaproteobacteria</taxon>
        <taxon>Hyphomicrobiales</taxon>
        <taxon>Brucellaceae</taxon>
        <taxon>Brucella/Ochrobactrum group</taxon>
        <taxon>Ochrobactrum</taxon>
    </lineage>
</organism>
<dbReference type="AlphaFoldDB" id="A0A5N1JVX5"/>
<dbReference type="RefSeq" id="WP_151093337.1">
    <property type="nucleotide sequence ID" value="NZ_VYXQ01000008.1"/>
</dbReference>
<reference evidence="2 3" key="1">
    <citation type="submission" date="2019-09" db="EMBL/GenBank/DDBJ databases">
        <title>Biological control of the noxious weed angled onion (Allium triquetrum) thwarted by endophytic bacteria in Victoria, Australia.</title>
        <authorList>
            <person name="Tehranchian P."/>
            <person name="Adair R.J."/>
            <person name="Van T.H."/>
            <person name="Morrison P.D."/>
            <person name="Williams H."/>
            <person name="Lawrie A.C."/>
        </authorList>
    </citation>
    <scope>NUCLEOTIDE SEQUENCE [LARGE SCALE GENOMIC DNA]</scope>
    <source>
        <strain evidence="2 3">RPTAtOch1</strain>
    </source>
</reference>
<dbReference type="InterPro" id="IPR036291">
    <property type="entry name" value="NAD(P)-bd_dom_sf"/>
</dbReference>
<evidence type="ECO:0000313" key="3">
    <source>
        <dbReference type="Proteomes" id="UP000327108"/>
    </source>
</evidence>
<comment type="similarity">
    <text evidence="1">Belongs to the ornithine cyclodeaminase/mu-crystallin family.</text>
</comment>
<dbReference type="Gene3D" id="3.30.1780.10">
    <property type="entry name" value="ornithine cyclodeaminase, domain 1"/>
    <property type="match status" value="1"/>
</dbReference>
<comment type="caution">
    <text evidence="2">The sequence shown here is derived from an EMBL/GenBank/DDBJ whole genome shotgun (WGS) entry which is preliminary data.</text>
</comment>
<dbReference type="GO" id="GO:0005737">
    <property type="term" value="C:cytoplasm"/>
    <property type="evidence" value="ECO:0007669"/>
    <property type="project" value="TreeGrafter"/>
</dbReference>
<sequence length="326" mass="34577">MSEPVRRYSDADVAARLDWATLVNALATAFKRGGESPPRMHYDIGVAGEPNATLLLMPAWNQGHHIGLKTVTVFPGNAARGAPSIAAQYLLFSAKNGALIALLEAGELTARRTAAASALASLYLSRKDVRRLLLVGTGRLSGNLALAHATIRNFEDIAVWGRNREKARAVADHLVAQGLPARAAGDLEKEARAADLITCCTLSCTPLIKGAWLKPGTHLDLVGAFTPLMAETDDEALQRATLFVDTRTGACQEAGEIVQAIRRGAIKPDDIQASLFELVSKAHPGRTSTTQITVFKSVGCALEDLAAAELCVEDANRSFANATTTA</sequence>
<dbReference type="Proteomes" id="UP000327108">
    <property type="component" value="Unassembled WGS sequence"/>
</dbReference>
<proteinExistence type="inferred from homology"/>
<evidence type="ECO:0000313" key="2">
    <source>
        <dbReference type="EMBL" id="KAA9368287.1"/>
    </source>
</evidence>
<dbReference type="Pfam" id="PF02423">
    <property type="entry name" value="OCD_Mu_crystall"/>
    <property type="match status" value="1"/>
</dbReference>
<dbReference type="Gene3D" id="3.40.50.720">
    <property type="entry name" value="NAD(P)-binding Rossmann-like Domain"/>
    <property type="match status" value="1"/>
</dbReference>
<accession>A0A5N1JVX5</accession>
<protein>
    <submittedName>
        <fullName evidence="2">Ornithine cyclodeaminase family protein</fullName>
    </submittedName>
</protein>
<name>A0A5N1JVX5_9HYPH</name>
<dbReference type="PANTHER" id="PTHR13812">
    <property type="entry name" value="KETIMINE REDUCTASE MU-CRYSTALLIN"/>
    <property type="match status" value="1"/>
</dbReference>
<dbReference type="NCBIfam" id="NF004793">
    <property type="entry name" value="PRK06141.1"/>
    <property type="match status" value="1"/>
</dbReference>
<dbReference type="PIRSF" id="PIRSF001439">
    <property type="entry name" value="CryM"/>
    <property type="match status" value="1"/>
</dbReference>
<gene>
    <name evidence="2" type="ORF">F3W84_10375</name>
</gene>
<evidence type="ECO:0000256" key="1">
    <source>
        <dbReference type="ARBA" id="ARBA00008903"/>
    </source>
</evidence>
<dbReference type="GO" id="GO:0016491">
    <property type="term" value="F:oxidoreductase activity"/>
    <property type="evidence" value="ECO:0007669"/>
    <property type="project" value="UniProtKB-ARBA"/>
</dbReference>
<dbReference type="SUPFAM" id="SSF51735">
    <property type="entry name" value="NAD(P)-binding Rossmann-fold domains"/>
    <property type="match status" value="1"/>
</dbReference>
<dbReference type="FunFam" id="3.40.50.720:FF:000311">
    <property type="entry name" value="Ornithine cyclodeaminase"/>
    <property type="match status" value="1"/>
</dbReference>
<dbReference type="InterPro" id="IPR003462">
    <property type="entry name" value="ODC_Mu_crystall"/>
</dbReference>
<dbReference type="PANTHER" id="PTHR13812:SF19">
    <property type="entry name" value="KETIMINE REDUCTASE MU-CRYSTALLIN"/>
    <property type="match status" value="1"/>
</dbReference>
<dbReference type="InterPro" id="IPR023401">
    <property type="entry name" value="ODC_N"/>
</dbReference>
<keyword evidence="3" id="KW-1185">Reference proteome</keyword>
<dbReference type="EMBL" id="VYXQ01000008">
    <property type="protein sequence ID" value="KAA9368287.1"/>
    <property type="molecule type" value="Genomic_DNA"/>
</dbReference>
<dbReference type="GO" id="GO:0019752">
    <property type="term" value="P:carboxylic acid metabolic process"/>
    <property type="evidence" value="ECO:0007669"/>
    <property type="project" value="UniProtKB-ARBA"/>
</dbReference>